<dbReference type="Proteomes" id="UP001140510">
    <property type="component" value="Unassembled WGS sequence"/>
</dbReference>
<organism evidence="1 2">
    <name type="scientific">Didymella pomorum</name>
    <dbReference type="NCBI Taxonomy" id="749634"/>
    <lineage>
        <taxon>Eukaryota</taxon>
        <taxon>Fungi</taxon>
        <taxon>Dikarya</taxon>
        <taxon>Ascomycota</taxon>
        <taxon>Pezizomycotina</taxon>
        <taxon>Dothideomycetes</taxon>
        <taxon>Pleosporomycetidae</taxon>
        <taxon>Pleosporales</taxon>
        <taxon>Pleosporineae</taxon>
        <taxon>Didymellaceae</taxon>
        <taxon>Didymella</taxon>
    </lineage>
</organism>
<keyword evidence="2" id="KW-1185">Reference proteome</keyword>
<dbReference type="OrthoDB" id="1022638at2759"/>
<protein>
    <submittedName>
        <fullName evidence="1">Uncharacterized protein</fullName>
    </submittedName>
</protein>
<accession>A0A9W8ZQ73</accession>
<dbReference type="EMBL" id="JAPEVA010000002">
    <property type="protein sequence ID" value="KAJ4412747.1"/>
    <property type="molecule type" value="Genomic_DNA"/>
</dbReference>
<evidence type="ECO:0000313" key="2">
    <source>
        <dbReference type="Proteomes" id="UP001140510"/>
    </source>
</evidence>
<comment type="caution">
    <text evidence="1">The sequence shown here is derived from an EMBL/GenBank/DDBJ whole genome shotgun (WGS) entry which is preliminary data.</text>
</comment>
<sequence length="228" mass="25488">MAEQHAHRDELQRYLAGPTVKIVVGSIAAASIDKQNGVKVRQQEFTVHKELLMNNSSFFADASKSHNDAVYIPAAGNAATWLEDATGIVKPTGDDPGVVGAHIKLLNTNRAPEQDWDAVDQLNWRLCPLTYTKSRRAHPGPDLINITYGCLKPGDPMRRWLSDSAVCFGHSGWLQDGLSYHAEYLQDVIKCMWNFRPKPETKVRKEAMKAENYCEEVSEHVEGKSKLT</sequence>
<reference evidence="1" key="1">
    <citation type="submission" date="2022-10" db="EMBL/GenBank/DDBJ databases">
        <title>Tapping the CABI collections for fungal endophytes: first genome assemblies for Collariella, Neodidymelliopsis, Ascochyta clinopodiicola, Didymella pomorum, Didymosphaeria variabile, Neocosmospora piperis and Neocucurbitaria cava.</title>
        <authorList>
            <person name="Hill R."/>
        </authorList>
    </citation>
    <scope>NUCLEOTIDE SEQUENCE</scope>
    <source>
        <strain evidence="1">IMI 355091</strain>
    </source>
</reference>
<evidence type="ECO:0000313" key="1">
    <source>
        <dbReference type="EMBL" id="KAJ4412747.1"/>
    </source>
</evidence>
<name>A0A9W8ZQ73_9PLEO</name>
<proteinExistence type="predicted"/>
<dbReference type="AlphaFoldDB" id="A0A9W8ZQ73"/>
<gene>
    <name evidence="1" type="ORF">N0V91_000509</name>
</gene>